<protein>
    <submittedName>
        <fullName evidence="2">Uncharacterized protein</fullName>
    </submittedName>
</protein>
<evidence type="ECO:0000313" key="2">
    <source>
        <dbReference type="EMBL" id="KAK3358785.1"/>
    </source>
</evidence>
<evidence type="ECO:0000313" key="3">
    <source>
        <dbReference type="Proteomes" id="UP001275084"/>
    </source>
</evidence>
<reference evidence="2" key="2">
    <citation type="submission" date="2023-06" db="EMBL/GenBank/DDBJ databases">
        <authorList>
            <consortium name="Lawrence Berkeley National Laboratory"/>
            <person name="Haridas S."/>
            <person name="Hensen N."/>
            <person name="Bonometti L."/>
            <person name="Westerberg I."/>
            <person name="Brannstrom I.O."/>
            <person name="Guillou S."/>
            <person name="Cros-Aarteil S."/>
            <person name="Calhoun S."/>
            <person name="Kuo A."/>
            <person name="Mondo S."/>
            <person name="Pangilinan J."/>
            <person name="Riley R."/>
            <person name="Labutti K."/>
            <person name="Andreopoulos B."/>
            <person name="Lipzen A."/>
            <person name="Chen C."/>
            <person name="Yanf M."/>
            <person name="Daum C."/>
            <person name="Ng V."/>
            <person name="Clum A."/>
            <person name="Steindorff A."/>
            <person name="Ohm R."/>
            <person name="Martin F."/>
            <person name="Silar P."/>
            <person name="Natvig D."/>
            <person name="Lalanne C."/>
            <person name="Gautier V."/>
            <person name="Ament-Velasquez S.L."/>
            <person name="Kruys A."/>
            <person name="Hutchinson M.I."/>
            <person name="Powell A.J."/>
            <person name="Barry K."/>
            <person name="Miller A.N."/>
            <person name="Grigoriev I.V."/>
            <person name="Debuchy R."/>
            <person name="Gladieux P."/>
            <person name="Thoren M.H."/>
            <person name="Johannesson H."/>
        </authorList>
    </citation>
    <scope>NUCLEOTIDE SEQUENCE</scope>
    <source>
        <strain evidence="2">CBS 955.72</strain>
    </source>
</reference>
<reference evidence="2" key="1">
    <citation type="journal article" date="2023" name="Mol. Phylogenet. Evol.">
        <title>Genome-scale phylogeny and comparative genomics of the fungal order Sordariales.</title>
        <authorList>
            <person name="Hensen N."/>
            <person name="Bonometti L."/>
            <person name="Westerberg I."/>
            <person name="Brannstrom I.O."/>
            <person name="Guillou S."/>
            <person name="Cros-Aarteil S."/>
            <person name="Calhoun S."/>
            <person name="Haridas S."/>
            <person name="Kuo A."/>
            <person name="Mondo S."/>
            <person name="Pangilinan J."/>
            <person name="Riley R."/>
            <person name="LaButti K."/>
            <person name="Andreopoulos B."/>
            <person name="Lipzen A."/>
            <person name="Chen C."/>
            <person name="Yan M."/>
            <person name="Daum C."/>
            <person name="Ng V."/>
            <person name="Clum A."/>
            <person name="Steindorff A."/>
            <person name="Ohm R.A."/>
            <person name="Martin F."/>
            <person name="Silar P."/>
            <person name="Natvig D.O."/>
            <person name="Lalanne C."/>
            <person name="Gautier V."/>
            <person name="Ament-Velasquez S.L."/>
            <person name="Kruys A."/>
            <person name="Hutchinson M.I."/>
            <person name="Powell A.J."/>
            <person name="Barry K."/>
            <person name="Miller A.N."/>
            <person name="Grigoriev I.V."/>
            <person name="Debuchy R."/>
            <person name="Gladieux P."/>
            <person name="Hiltunen Thoren M."/>
            <person name="Johannesson H."/>
        </authorList>
    </citation>
    <scope>NUCLEOTIDE SEQUENCE</scope>
    <source>
        <strain evidence="2">CBS 955.72</strain>
    </source>
</reference>
<feature type="region of interest" description="Disordered" evidence="1">
    <location>
        <begin position="1"/>
        <end position="50"/>
    </location>
</feature>
<dbReference type="EMBL" id="JAUIQD010000002">
    <property type="protein sequence ID" value="KAK3358785.1"/>
    <property type="molecule type" value="Genomic_DNA"/>
</dbReference>
<keyword evidence="3" id="KW-1185">Reference proteome</keyword>
<comment type="caution">
    <text evidence="2">The sequence shown here is derived from an EMBL/GenBank/DDBJ whole genome shotgun (WGS) entry which is preliminary data.</text>
</comment>
<dbReference type="Proteomes" id="UP001275084">
    <property type="component" value="Unassembled WGS sequence"/>
</dbReference>
<name>A0AAJ0HNZ7_9PEZI</name>
<accession>A0AAJ0HNZ7</accession>
<proteinExistence type="predicted"/>
<feature type="compositionally biased region" description="Polar residues" evidence="1">
    <location>
        <begin position="16"/>
        <end position="50"/>
    </location>
</feature>
<evidence type="ECO:0000256" key="1">
    <source>
        <dbReference type="SAM" id="MobiDB-lite"/>
    </source>
</evidence>
<dbReference type="AlphaFoldDB" id="A0AAJ0HNZ7"/>
<sequence length="335" mass="37144">MRRANINVEGSVNGELDSSQSRRGRITSNYTTAPSPVSLSQSPEPSSINNILRNHSRDRLYIPPLQWTAQHLDLLGCRFVRNKAPRLTGEGHRVDLSAQTALSLLANRLLHPSITEFKTTVIRLHLKDHNIIYRRSDLLFNFGSRPVIKLPTNGVFSLSGTDSAAPVMAYLDLEAVRSRRNASIKVSGDNRPNPPIAGLRQKIQRRLNPIKEAEDPYIAAVLVALAQAAARDSPVPATSQDEKVAPEATTKVYLLARPSDTQGLYFYKAQFSPAFLDRLDMPSRYFPSRAVKISYYLIPLSPTRKLAQAMDYTISVIHGVTRPGGARDVENPNLA</sequence>
<organism evidence="2 3">
    <name type="scientific">Lasiosphaeria hispida</name>
    <dbReference type="NCBI Taxonomy" id="260671"/>
    <lineage>
        <taxon>Eukaryota</taxon>
        <taxon>Fungi</taxon>
        <taxon>Dikarya</taxon>
        <taxon>Ascomycota</taxon>
        <taxon>Pezizomycotina</taxon>
        <taxon>Sordariomycetes</taxon>
        <taxon>Sordariomycetidae</taxon>
        <taxon>Sordariales</taxon>
        <taxon>Lasiosphaeriaceae</taxon>
        <taxon>Lasiosphaeria</taxon>
    </lineage>
</organism>
<gene>
    <name evidence="2" type="ORF">B0T25DRAFT_531157</name>
</gene>